<dbReference type="GO" id="GO:0050918">
    <property type="term" value="P:positive chemotaxis"/>
    <property type="evidence" value="ECO:0007669"/>
    <property type="project" value="TreeGrafter"/>
</dbReference>
<evidence type="ECO:0000313" key="3">
    <source>
        <dbReference type="Proteomes" id="UP000186323"/>
    </source>
</evidence>
<gene>
    <name evidence="2" type="ORF">DESPIGER_2340</name>
</gene>
<dbReference type="AlphaFoldDB" id="A0A1K1LHJ6"/>
<dbReference type="Pfam" id="PF02154">
    <property type="entry name" value="FliM"/>
    <property type="match status" value="1"/>
</dbReference>
<keyword evidence="1" id="KW-0145">Chemotaxis</keyword>
<dbReference type="Gene3D" id="3.40.1550.10">
    <property type="entry name" value="CheC-like"/>
    <property type="match status" value="1"/>
</dbReference>
<dbReference type="GO" id="GO:0009425">
    <property type="term" value="C:bacterial-type flagellum basal body"/>
    <property type="evidence" value="ECO:0007669"/>
    <property type="project" value="InterPro"/>
</dbReference>
<proteinExistence type="predicted"/>
<dbReference type="InterPro" id="IPR001689">
    <property type="entry name" value="Flag_FliM"/>
</dbReference>
<sequence>MSSILSQEEIAALLHGLPAAGGDGAPPAGTAAPADAGARLDALAARCARLCAASMEEQRGRLLVLTPLPVRYRPFGVVADSIREASCCCAVRLDGLEEPALLVLDRDFVFSLLDEFFGAGGFARPGQRPLTALETMLARKFAERFLAAFDLAGKPSSWHPCCGRSLSLPRLALLTPDGQPVWHLAFRALLGGRAGALHLCLPEDFPARLAAGPALAGAGREKDIPDTAGASGMT</sequence>
<reference evidence="3" key="1">
    <citation type="submission" date="2016-10" db="EMBL/GenBank/DDBJ databases">
        <authorList>
            <person name="Wegmann U."/>
        </authorList>
    </citation>
    <scope>NUCLEOTIDE SEQUENCE [LARGE SCALE GENOMIC DNA]</scope>
</reference>
<organism evidence="2 3">
    <name type="scientific">Desulfovibrio piger</name>
    <dbReference type="NCBI Taxonomy" id="901"/>
    <lineage>
        <taxon>Bacteria</taxon>
        <taxon>Pseudomonadati</taxon>
        <taxon>Thermodesulfobacteriota</taxon>
        <taxon>Desulfovibrionia</taxon>
        <taxon>Desulfovibrionales</taxon>
        <taxon>Desulfovibrionaceae</taxon>
        <taxon>Desulfovibrio</taxon>
    </lineage>
</organism>
<dbReference type="Proteomes" id="UP000186323">
    <property type="component" value="Chromosome I"/>
</dbReference>
<dbReference type="PANTHER" id="PTHR30034:SF6">
    <property type="entry name" value="YOP PROTEINS TRANSLOCATION PROTEIN Q"/>
    <property type="match status" value="1"/>
</dbReference>
<dbReference type="PANTHER" id="PTHR30034">
    <property type="entry name" value="FLAGELLAR MOTOR SWITCH PROTEIN FLIM"/>
    <property type="match status" value="1"/>
</dbReference>
<evidence type="ECO:0000256" key="1">
    <source>
        <dbReference type="ARBA" id="ARBA00022500"/>
    </source>
</evidence>
<dbReference type="PRINTS" id="PR00955">
    <property type="entry name" value="FLGMOTORFLIM"/>
</dbReference>
<dbReference type="GO" id="GO:0003774">
    <property type="term" value="F:cytoskeletal motor activity"/>
    <property type="evidence" value="ECO:0007669"/>
    <property type="project" value="InterPro"/>
</dbReference>
<dbReference type="EMBL" id="LT630450">
    <property type="protein sequence ID" value="SFV74162.1"/>
    <property type="molecule type" value="Genomic_DNA"/>
</dbReference>
<evidence type="ECO:0008006" key="4">
    <source>
        <dbReference type="Google" id="ProtNLM"/>
    </source>
</evidence>
<dbReference type="RefSeq" id="WP_072336867.1">
    <property type="nucleotide sequence ID" value="NZ_CALJDE010000044.1"/>
</dbReference>
<evidence type="ECO:0000313" key="2">
    <source>
        <dbReference type="EMBL" id="SFV74162.1"/>
    </source>
</evidence>
<dbReference type="KEGG" id="dpg:DESPIGER_2340"/>
<dbReference type="GO" id="GO:0071978">
    <property type="term" value="P:bacterial-type flagellum-dependent swarming motility"/>
    <property type="evidence" value="ECO:0007669"/>
    <property type="project" value="TreeGrafter"/>
</dbReference>
<protein>
    <recommendedName>
        <fullName evidence="4">Flagellar motor switch protein FliM</fullName>
    </recommendedName>
</protein>
<dbReference type="InterPro" id="IPR028976">
    <property type="entry name" value="CheC-like_sf"/>
</dbReference>
<accession>A0A1K1LHJ6</accession>
<keyword evidence="3" id="KW-1185">Reference proteome</keyword>
<dbReference type="OrthoDB" id="9806941at2"/>
<name>A0A1K1LHJ6_9BACT</name>